<dbReference type="InterPro" id="IPR011992">
    <property type="entry name" value="EF-hand-dom_pair"/>
</dbReference>
<dbReference type="InterPro" id="IPR000008">
    <property type="entry name" value="C2_dom"/>
</dbReference>
<dbReference type="SUPFAM" id="SSF50044">
    <property type="entry name" value="SH3-domain"/>
    <property type="match status" value="5"/>
</dbReference>
<evidence type="ECO:0000259" key="34">
    <source>
        <dbReference type="PROSITE" id="PS50031"/>
    </source>
</evidence>
<feature type="domain" description="PH" evidence="31">
    <location>
        <begin position="1403"/>
        <end position="1512"/>
    </location>
</feature>
<dbReference type="FunFam" id="2.30.29.30:FF:000069">
    <property type="entry name" value="Intersectin 1"/>
    <property type="match status" value="1"/>
</dbReference>
<dbReference type="FunFam" id="2.30.30.40:FF:000024">
    <property type="entry name" value="Intersectin 1"/>
    <property type="match status" value="1"/>
</dbReference>
<dbReference type="PANTHER" id="PTHR46006:SF9">
    <property type="entry name" value="INTERSECTIN-1"/>
    <property type="match status" value="1"/>
</dbReference>
<dbReference type="SMART" id="SM00239">
    <property type="entry name" value="C2"/>
    <property type="match status" value="1"/>
</dbReference>
<keyword evidence="14" id="KW-0479">Metal-binding</keyword>
<keyword evidence="13" id="KW-0771">Synaptosome</keyword>
<keyword evidence="23" id="KW-0539">Nucleus</keyword>
<name>A0A663E9H2_AQUCH</name>
<dbReference type="GO" id="GO:0006897">
    <property type="term" value="P:endocytosis"/>
    <property type="evidence" value="ECO:0007669"/>
    <property type="project" value="UniProtKB-KW"/>
</dbReference>
<evidence type="ECO:0000256" key="20">
    <source>
        <dbReference type="ARBA" id="ARBA00023054"/>
    </source>
</evidence>
<keyword evidence="15" id="KW-0677">Repeat</keyword>
<dbReference type="CDD" id="cd11989">
    <property type="entry name" value="SH3_Intersectin1_2"/>
    <property type="match status" value="1"/>
</dbReference>
<dbReference type="CDD" id="cd00052">
    <property type="entry name" value="EH"/>
    <property type="match status" value="2"/>
</dbReference>
<evidence type="ECO:0000256" key="2">
    <source>
        <dbReference type="ARBA" id="ARBA00004236"/>
    </source>
</evidence>
<evidence type="ECO:0000256" key="19">
    <source>
        <dbReference type="ARBA" id="ARBA00023018"/>
    </source>
</evidence>
<dbReference type="GO" id="GO:0043005">
    <property type="term" value="C:neuron projection"/>
    <property type="evidence" value="ECO:0007669"/>
    <property type="project" value="UniProtKB-KW"/>
</dbReference>
<dbReference type="InterPro" id="IPR018247">
    <property type="entry name" value="EF_Hand_1_Ca_BS"/>
</dbReference>
<keyword evidence="9" id="KW-1003">Cell membrane</keyword>
<dbReference type="PRINTS" id="PR00452">
    <property type="entry name" value="SH3DOMAIN"/>
</dbReference>
<dbReference type="GO" id="GO:0005085">
    <property type="term" value="F:guanyl-nucleotide exchange factor activity"/>
    <property type="evidence" value="ECO:0007669"/>
    <property type="project" value="InterPro"/>
</dbReference>
<keyword evidence="12" id="KW-0254">Endocytosis</keyword>
<dbReference type="SMART" id="SM00054">
    <property type="entry name" value="EFh"/>
    <property type="match status" value="2"/>
</dbReference>
<dbReference type="CDD" id="cd08375">
    <property type="entry name" value="C2_Intersectin"/>
    <property type="match status" value="1"/>
</dbReference>
<keyword evidence="19" id="KW-0770">Synapse</keyword>
<evidence type="ECO:0000256" key="5">
    <source>
        <dbReference type="ARBA" id="ARBA00004510"/>
    </source>
</evidence>
<dbReference type="InterPro" id="IPR036028">
    <property type="entry name" value="SH3-like_dom_sf"/>
</dbReference>
<evidence type="ECO:0000259" key="33">
    <source>
        <dbReference type="PROSITE" id="PS50010"/>
    </source>
</evidence>
<dbReference type="InterPro" id="IPR002048">
    <property type="entry name" value="EF_hand_dom"/>
</dbReference>
<dbReference type="FunFam" id="1.10.238.10:FF:000046">
    <property type="entry name" value="intersectin-1 isoform X2"/>
    <property type="match status" value="1"/>
</dbReference>
<evidence type="ECO:0000256" key="14">
    <source>
        <dbReference type="ARBA" id="ARBA00022723"/>
    </source>
</evidence>
<dbReference type="CDD" id="cd11987">
    <property type="entry name" value="SH3_Intersectin1_1"/>
    <property type="match status" value="1"/>
</dbReference>
<dbReference type="Pfam" id="PF14604">
    <property type="entry name" value="SH3_9"/>
    <property type="match status" value="1"/>
</dbReference>
<feature type="domain" description="EF-hand" evidence="35">
    <location>
        <begin position="253"/>
        <end position="288"/>
    </location>
</feature>
<dbReference type="PRINTS" id="PR00499">
    <property type="entry name" value="P67PHOX"/>
</dbReference>
<evidence type="ECO:0000256" key="6">
    <source>
        <dbReference type="ARBA" id="ARBA00004600"/>
    </source>
</evidence>
<evidence type="ECO:0000256" key="16">
    <source>
        <dbReference type="ARBA" id="ARBA00022753"/>
    </source>
</evidence>
<dbReference type="FunFam" id="2.30.30.40:FF:000122">
    <property type="entry name" value="intersectin-1 isoform X2"/>
    <property type="match status" value="1"/>
</dbReference>
<feature type="domain" description="SH3" evidence="30">
    <location>
        <begin position="1152"/>
        <end position="1211"/>
    </location>
</feature>
<dbReference type="FunFam" id="2.30.30.40:FF:000041">
    <property type="entry name" value="Intersectin 1"/>
    <property type="match status" value="2"/>
</dbReference>
<dbReference type="Gene3D" id="1.10.238.10">
    <property type="entry name" value="EF-hand"/>
    <property type="match status" value="2"/>
</dbReference>
<dbReference type="PROSITE" id="PS50002">
    <property type="entry name" value="SH3"/>
    <property type="match status" value="5"/>
</dbReference>
<feature type="domain" description="SH3" evidence="30">
    <location>
        <begin position="738"/>
        <end position="804"/>
    </location>
</feature>
<dbReference type="GO" id="GO:0015031">
    <property type="term" value="P:protein transport"/>
    <property type="evidence" value="ECO:0007669"/>
    <property type="project" value="UniProtKB-KW"/>
</dbReference>
<evidence type="ECO:0000256" key="22">
    <source>
        <dbReference type="ARBA" id="ARBA00023176"/>
    </source>
</evidence>
<feature type="coiled-coil region" evidence="28">
    <location>
        <begin position="354"/>
        <end position="508"/>
    </location>
</feature>
<evidence type="ECO:0000259" key="31">
    <source>
        <dbReference type="PROSITE" id="PS50003"/>
    </source>
</evidence>
<dbReference type="SUPFAM" id="SSF47473">
    <property type="entry name" value="EF-hand"/>
    <property type="match status" value="2"/>
</dbReference>
<dbReference type="GO" id="GO:0055037">
    <property type="term" value="C:recycling endosome"/>
    <property type="evidence" value="ECO:0007669"/>
    <property type="project" value="UniProtKB-SubCell"/>
</dbReference>
<evidence type="ECO:0000313" key="36">
    <source>
        <dbReference type="Ensembl" id="ENSACCP00020008920.1"/>
    </source>
</evidence>
<evidence type="ECO:0000256" key="24">
    <source>
        <dbReference type="ARBA" id="ARBA00023273"/>
    </source>
</evidence>
<evidence type="ECO:0000256" key="21">
    <source>
        <dbReference type="ARBA" id="ARBA00023136"/>
    </source>
</evidence>
<dbReference type="FunFam" id="2.60.40.150:FF:000029">
    <property type="entry name" value="Intersectin 1"/>
    <property type="match status" value="1"/>
</dbReference>
<dbReference type="PROSITE" id="PS50031">
    <property type="entry name" value="EH"/>
    <property type="match status" value="2"/>
</dbReference>
<dbReference type="Pfam" id="PF16617">
    <property type="entry name" value="INTAP"/>
    <property type="match status" value="1"/>
</dbReference>
<evidence type="ECO:0000256" key="15">
    <source>
        <dbReference type="ARBA" id="ARBA00022737"/>
    </source>
</evidence>
<feature type="domain" description="SH3" evidence="30">
    <location>
        <begin position="910"/>
        <end position="968"/>
    </location>
</feature>
<feature type="domain" description="EH" evidence="34">
    <location>
        <begin position="21"/>
        <end position="109"/>
    </location>
</feature>
<keyword evidence="20 28" id="KW-0175">Coiled coil</keyword>
<evidence type="ECO:0000259" key="30">
    <source>
        <dbReference type="PROSITE" id="PS50002"/>
    </source>
</evidence>
<evidence type="ECO:0000256" key="8">
    <source>
        <dbReference type="ARBA" id="ARBA00022448"/>
    </source>
</evidence>
<dbReference type="PROSITE" id="PS50222">
    <property type="entry name" value="EF_HAND_2"/>
    <property type="match status" value="2"/>
</dbReference>
<dbReference type="InterPro" id="IPR000219">
    <property type="entry name" value="DH_dom"/>
</dbReference>
<evidence type="ECO:0000256" key="13">
    <source>
        <dbReference type="ARBA" id="ARBA00022599"/>
    </source>
</evidence>
<dbReference type="PANTHER" id="PTHR46006">
    <property type="entry name" value="RHO GUANINE NUCLEOTIDE EXCHANGE FACTOR AT 64C, ISOFORM A"/>
    <property type="match status" value="1"/>
</dbReference>
<reference evidence="36" key="1">
    <citation type="submission" date="2025-08" db="UniProtKB">
        <authorList>
            <consortium name="Ensembl"/>
        </authorList>
    </citation>
    <scope>IDENTIFICATION</scope>
</reference>
<dbReference type="Ensembl" id="ENSACCT00020009307.1">
    <property type="protein sequence ID" value="ENSACCP00020008920.1"/>
    <property type="gene ID" value="ENSACCG00020006017.1"/>
</dbReference>
<dbReference type="GO" id="GO:0006887">
    <property type="term" value="P:exocytosis"/>
    <property type="evidence" value="ECO:0007669"/>
    <property type="project" value="UniProtKB-KW"/>
</dbReference>
<feature type="domain" description="SH3" evidence="30">
    <location>
        <begin position="1071"/>
        <end position="1135"/>
    </location>
</feature>
<keyword evidence="18" id="KW-0653">Protein transport</keyword>
<keyword evidence="7 27" id="KW-0728">SH3 domain</keyword>
<dbReference type="PROSITE" id="PS00018">
    <property type="entry name" value="EF_HAND_1"/>
    <property type="match status" value="2"/>
</dbReference>
<sequence>MAQFPTPFGGNLDIWAITVEERAKHDQQFHSLKPTSGFITGDQARNFFFQSGLPQPVLAQIWALADMNNDGRMDQLEFSIAMKLIKLKLQGYQLPSALPPVMKQPPIALPSAPGFGIGGIASMPSLTTVAPVPMASIPVVGMSPPLVSSVPAAAVPPLANGAPAVIQPLPAFAHPATLPKSSSFSRSGPGSQLNAKLQKAQSFDVASVPPVAEWAVPQSSRLKYRQLFNSHDKTMSGHLTGPQARTILMQSSLPQAQLATIWNLSDIDQDGKLTAEEFILAMHLIDVAMSGQPLPPVLPPEYIPPSFRRVRSGSGISAVSSVSVDQRLPEEPALEEEQQQLEKKLPVTFEDKKRENFERGNLELEKRRQALLEQQRKEQERLAQLERAEQERKERERQEQERKRQLELEKQLEKQRELERQREEERRKEIERREAAKRELERQRQLEWERNRRQELLNQRNKEQEDIVVLKAKKKTLEFELEALNDKKNQLEGKLQDIRCRLSTQRQEIESTNKSRELRIAEITHLQQQLQESQQMLGRLIPEKQLLNDQLKQVQQNSLHRDSLLTIKRALEAKELARQQLRDQLDEVEKETRSKLQEIDIFNNQLKELRETHNKQQLQKQKNLEAERLKQKEQERKTVELEKQKESQRRIQERDKQRLDRVQPEEELQWQKKIQEDEKQKREEITKKKESEDKGKQEMQEKLSKLFQPHQEPIKPAVQAPWSNAEKAPLTISAQEDVKIVYYRALYPFESRSHDEITIQPGDIVMVKREWVDESQTGEPGWLGGELKGKTGWFPANYAEKIPENEVPASVKPAVEAAAAPKVSVHETTTSLGTPASTECTTTANNWADFSSTWPTNTSEKPETDNWDAWAAQPSLTVPSAGQLRQRSAFTPATVTGSSPSPVLGQGEKVEGLQAQALYPWRAKKDNHLNFNKNDIITVLEQQDMWWFGEVQGQKGWFPKSYVKLISGPIRKSTSMDSGSSESPASLKRVASPATKAAMSGEEYIAMYTYESSEQGDLTFQQGDMILVTKKDGDWWTGTLGDKSGVFPSNYVRLKDSEAPGAAGKTGSLGKKPEIAQVIASYTATGPEQLTLAPGQLILIRKKNPGGWWEGELQARGKKRQIGWFPANYVKLLSPGTSKTTPTELPKSTALPSVCQVIGMYDYTAQNDDELAFNKGQIINVLNKEDPDWWKGEVNGQVGLFPSNYVKLTTDMDPSQQWCADLHLLDMLTPTERKRQGYIHELIVTEENYVNDLQLVTEIFQKPLMESELLTEKEVAMIFVNWKELIMCNIKLLKALRVRKKMSGEKMPVKMIGDILTAQLPHMQPYIRFCSCQLNGAALIQQKTDEVPEFKEFVKRLAMDPRCKGMPLSSFLLKPMQRVTRYPLIIKNQLVFNSVTNCLGPRKFLHSGKLYKAKSNKELYGFLFNDFLLLTQIIKPLGSSGTDKVFSPKSNLQYKMYKTPIFLNEVLVKLPTDPSGDEPIFHISHIDRVYTLRAESINERTAWVQKIKAASELYIETEKKKREKAYLVRSQRATGIGRLMVNIVEGIELKPCRSHGKSNPYCEVTMGSQCHITKTIQDTLNPKWNSNCQFFIKDLEQDVLCITVFERDQFSPDDFLGRTEIRVADIKKDQGSKGPVTKCLLLHEVPTGEIVVRLDLQLFDEP</sequence>
<dbReference type="Pfam" id="PF07653">
    <property type="entry name" value="SH3_2"/>
    <property type="match status" value="1"/>
</dbReference>
<dbReference type="GO" id="GO:0005635">
    <property type="term" value="C:nuclear envelope"/>
    <property type="evidence" value="ECO:0007669"/>
    <property type="project" value="UniProtKB-SubCell"/>
</dbReference>
<keyword evidence="24" id="KW-0966">Cell projection</keyword>
<evidence type="ECO:0000256" key="26">
    <source>
        <dbReference type="ARBA" id="ARBA00074966"/>
    </source>
</evidence>
<evidence type="ECO:0000256" key="1">
    <source>
        <dbReference type="ARBA" id="ARBA00004172"/>
    </source>
</evidence>
<evidence type="ECO:0000256" key="23">
    <source>
        <dbReference type="ARBA" id="ARBA00023242"/>
    </source>
</evidence>
<evidence type="ECO:0000256" key="28">
    <source>
        <dbReference type="SAM" id="Coils"/>
    </source>
</evidence>
<evidence type="ECO:0000256" key="11">
    <source>
        <dbReference type="ARBA" id="ARBA00022490"/>
    </source>
</evidence>
<keyword evidence="17" id="KW-0106">Calcium</keyword>
<dbReference type="PROSITE" id="PS50010">
    <property type="entry name" value="DH_2"/>
    <property type="match status" value="1"/>
</dbReference>
<dbReference type="PROSITE" id="PS50003">
    <property type="entry name" value="PH_DOMAIN"/>
    <property type="match status" value="1"/>
</dbReference>
<keyword evidence="22" id="KW-0168">Coated pit</keyword>
<dbReference type="Gene3D" id="2.60.40.150">
    <property type="entry name" value="C2 domain"/>
    <property type="match status" value="1"/>
</dbReference>
<feature type="domain" description="EH" evidence="34">
    <location>
        <begin position="220"/>
        <end position="309"/>
    </location>
</feature>
<dbReference type="Gene3D" id="2.30.30.40">
    <property type="entry name" value="SH3 Domains"/>
    <property type="match status" value="5"/>
</dbReference>
<evidence type="ECO:0000256" key="12">
    <source>
        <dbReference type="ARBA" id="ARBA00022583"/>
    </source>
</evidence>
<feature type="region of interest" description="Disordered" evidence="29">
    <location>
        <begin position="631"/>
        <end position="699"/>
    </location>
</feature>
<dbReference type="Pfam" id="PF12763">
    <property type="entry name" value="EH"/>
    <property type="match status" value="2"/>
</dbReference>
<proteinExistence type="predicted"/>
<evidence type="ECO:0000259" key="35">
    <source>
        <dbReference type="PROSITE" id="PS50222"/>
    </source>
</evidence>
<dbReference type="CDD" id="cd11993">
    <property type="entry name" value="SH3_Intersectin1_4"/>
    <property type="match status" value="1"/>
</dbReference>
<evidence type="ECO:0000256" key="29">
    <source>
        <dbReference type="SAM" id="MobiDB-lite"/>
    </source>
</evidence>
<feature type="domain" description="DH" evidence="33">
    <location>
        <begin position="1234"/>
        <end position="1388"/>
    </location>
</feature>
<evidence type="ECO:0000256" key="3">
    <source>
        <dbReference type="ARBA" id="ARBA00004259"/>
    </source>
</evidence>
<gene>
    <name evidence="36" type="primary">ITSN1</name>
</gene>
<evidence type="ECO:0000256" key="4">
    <source>
        <dbReference type="ARBA" id="ARBA00004496"/>
    </source>
</evidence>
<evidence type="ECO:0000256" key="10">
    <source>
        <dbReference type="ARBA" id="ARBA00022483"/>
    </source>
</evidence>
<protein>
    <recommendedName>
        <fullName evidence="26">Intersectin-1</fullName>
    </recommendedName>
</protein>
<dbReference type="FunFam" id="1.20.900.10:FF:000011">
    <property type="entry name" value="Intersectin 1"/>
    <property type="match status" value="1"/>
</dbReference>
<dbReference type="InterPro" id="IPR001849">
    <property type="entry name" value="PH_domain"/>
</dbReference>
<dbReference type="GO" id="GO:0005905">
    <property type="term" value="C:clathrin-coated pit"/>
    <property type="evidence" value="ECO:0007669"/>
    <property type="project" value="UniProtKB-SubCell"/>
</dbReference>
<dbReference type="Gene3D" id="1.20.900.10">
    <property type="entry name" value="Dbl homology (DH) domain"/>
    <property type="match status" value="1"/>
</dbReference>
<dbReference type="InterPro" id="IPR032140">
    <property type="entry name" value="INTAP"/>
</dbReference>
<evidence type="ECO:0000256" key="9">
    <source>
        <dbReference type="ARBA" id="ARBA00022475"/>
    </source>
</evidence>
<keyword evidence="10" id="KW-0268">Exocytosis</keyword>
<evidence type="ECO:0000259" key="32">
    <source>
        <dbReference type="PROSITE" id="PS50004"/>
    </source>
</evidence>
<accession>A0A663E9H2</accession>
<dbReference type="GO" id="GO:0035025">
    <property type="term" value="P:positive regulation of Rho protein signal transduction"/>
    <property type="evidence" value="ECO:0007669"/>
    <property type="project" value="TreeGrafter"/>
</dbReference>
<dbReference type="CDD" id="cd13264">
    <property type="entry name" value="PH_ITSN"/>
    <property type="match status" value="1"/>
</dbReference>
<dbReference type="CDD" id="cd11995">
    <property type="entry name" value="SH3_Intersectin1_5"/>
    <property type="match status" value="1"/>
</dbReference>
<dbReference type="GO" id="GO:0005509">
    <property type="term" value="F:calcium ion binding"/>
    <property type="evidence" value="ECO:0007669"/>
    <property type="project" value="InterPro"/>
</dbReference>
<evidence type="ECO:0000256" key="25">
    <source>
        <dbReference type="ARBA" id="ARBA00034102"/>
    </source>
</evidence>
<dbReference type="SMART" id="SM00325">
    <property type="entry name" value="RhoGEF"/>
    <property type="match status" value="1"/>
</dbReference>
<evidence type="ECO:0000256" key="18">
    <source>
        <dbReference type="ARBA" id="ARBA00022927"/>
    </source>
</evidence>
<dbReference type="SUPFAM" id="SSF50729">
    <property type="entry name" value="PH domain-like"/>
    <property type="match status" value="1"/>
</dbReference>
<dbReference type="InterPro" id="IPR035899">
    <property type="entry name" value="DBL_dom_sf"/>
</dbReference>
<feature type="region of interest" description="Disordered" evidence="29">
    <location>
        <begin position="321"/>
        <end position="348"/>
    </location>
</feature>
<dbReference type="InterPro" id="IPR051480">
    <property type="entry name" value="Endocytic_GEF_Adapter"/>
</dbReference>
<feature type="domain" description="SH3" evidence="30">
    <location>
        <begin position="999"/>
        <end position="1057"/>
    </location>
</feature>
<keyword evidence="8" id="KW-0813">Transport</keyword>
<dbReference type="Proteomes" id="UP000472275">
    <property type="component" value="Chromosome 7"/>
</dbReference>
<dbReference type="InterPro" id="IPR011993">
    <property type="entry name" value="PH-like_dom_sf"/>
</dbReference>
<evidence type="ECO:0000256" key="7">
    <source>
        <dbReference type="ARBA" id="ARBA00022443"/>
    </source>
</evidence>
<dbReference type="Pfam" id="PF00168">
    <property type="entry name" value="C2"/>
    <property type="match status" value="1"/>
</dbReference>
<keyword evidence="16" id="KW-0967">Endosome</keyword>
<dbReference type="FunFam" id="1.10.238.10:FF:000055">
    <property type="entry name" value="Intersectin-1 isoform 1"/>
    <property type="match status" value="1"/>
</dbReference>
<evidence type="ECO:0000256" key="17">
    <source>
        <dbReference type="ARBA" id="ARBA00022837"/>
    </source>
</evidence>
<dbReference type="Pfam" id="PF16652">
    <property type="entry name" value="PH_13"/>
    <property type="match status" value="1"/>
</dbReference>
<dbReference type="GeneTree" id="ENSGT00940000157065"/>
<dbReference type="SMART" id="SM00233">
    <property type="entry name" value="PH"/>
    <property type="match status" value="1"/>
</dbReference>
<keyword evidence="11" id="KW-0963">Cytoplasm</keyword>
<reference evidence="36" key="2">
    <citation type="submission" date="2025-09" db="UniProtKB">
        <authorList>
            <consortium name="Ensembl"/>
        </authorList>
    </citation>
    <scope>IDENTIFICATION</scope>
</reference>
<dbReference type="GO" id="GO:0005886">
    <property type="term" value="C:plasma membrane"/>
    <property type="evidence" value="ECO:0007669"/>
    <property type="project" value="UniProtKB-SubCell"/>
</dbReference>
<feature type="domain" description="C2" evidence="32">
    <location>
        <begin position="1520"/>
        <end position="1636"/>
    </location>
</feature>
<dbReference type="SUPFAM" id="SSF48065">
    <property type="entry name" value="DBL homology domain (DH-domain)"/>
    <property type="match status" value="1"/>
</dbReference>
<dbReference type="GO" id="GO:0030027">
    <property type="term" value="C:lamellipodium"/>
    <property type="evidence" value="ECO:0007669"/>
    <property type="project" value="UniProtKB-SubCell"/>
</dbReference>
<organism evidence="36 37">
    <name type="scientific">Aquila chrysaetos chrysaetos</name>
    <dbReference type="NCBI Taxonomy" id="223781"/>
    <lineage>
        <taxon>Eukaryota</taxon>
        <taxon>Metazoa</taxon>
        <taxon>Chordata</taxon>
        <taxon>Craniata</taxon>
        <taxon>Vertebrata</taxon>
        <taxon>Euteleostomi</taxon>
        <taxon>Archelosauria</taxon>
        <taxon>Archosauria</taxon>
        <taxon>Dinosauria</taxon>
        <taxon>Saurischia</taxon>
        <taxon>Theropoda</taxon>
        <taxon>Coelurosauria</taxon>
        <taxon>Aves</taxon>
        <taxon>Neognathae</taxon>
        <taxon>Neoaves</taxon>
        <taxon>Telluraves</taxon>
        <taxon>Accipitrimorphae</taxon>
        <taxon>Accipitriformes</taxon>
        <taxon>Accipitridae</taxon>
        <taxon>Accipitrinae</taxon>
        <taxon>Aquila</taxon>
    </lineage>
</organism>
<evidence type="ECO:0000313" key="37">
    <source>
        <dbReference type="Proteomes" id="UP000472275"/>
    </source>
</evidence>
<dbReference type="PROSITE" id="PS50004">
    <property type="entry name" value="C2"/>
    <property type="match status" value="1"/>
</dbReference>
<keyword evidence="37" id="KW-1185">Reference proteome</keyword>
<comment type="subcellular location">
    <subcellularLocation>
        <location evidence="2">Cell membrane</location>
    </subcellularLocation>
    <subcellularLocation>
        <location evidence="5">Cell projection</location>
        <location evidence="5">Lamellipodium</location>
    </subcellularLocation>
    <subcellularLocation>
        <location evidence="4">Cytoplasm</location>
    </subcellularLocation>
    <subcellularLocation>
        <location evidence="6">Membrane</location>
        <location evidence="6">Clathrin-coated pit</location>
    </subcellularLocation>
    <subcellularLocation>
        <location evidence="3">Nucleus envelope</location>
    </subcellularLocation>
    <subcellularLocation>
        <location evidence="1">Recycling endosome</location>
    </subcellularLocation>
    <subcellularLocation>
        <location evidence="25">Synapse</location>
        <location evidence="25">Synaptosome</location>
    </subcellularLocation>
</comment>
<dbReference type="SUPFAM" id="SSF49562">
    <property type="entry name" value="C2 domain (Calcium/lipid-binding domain, CaLB)"/>
    <property type="match status" value="1"/>
</dbReference>
<dbReference type="Gene3D" id="2.30.29.30">
    <property type="entry name" value="Pleckstrin-homology domain (PH domain)/Phosphotyrosine-binding domain (PTB)"/>
    <property type="match status" value="1"/>
</dbReference>
<dbReference type="InterPro" id="IPR035892">
    <property type="entry name" value="C2_domain_sf"/>
</dbReference>
<dbReference type="CDD" id="cd11991">
    <property type="entry name" value="SH3_Intersectin1_3"/>
    <property type="match status" value="1"/>
</dbReference>
<keyword evidence="21" id="KW-0472">Membrane</keyword>
<dbReference type="Pfam" id="PF00018">
    <property type="entry name" value="SH3_1"/>
    <property type="match status" value="3"/>
</dbReference>
<dbReference type="InterPro" id="IPR000261">
    <property type="entry name" value="EH_dom"/>
</dbReference>
<dbReference type="SMART" id="SM00027">
    <property type="entry name" value="EH"/>
    <property type="match status" value="2"/>
</dbReference>
<dbReference type="SMART" id="SM00326">
    <property type="entry name" value="SH3"/>
    <property type="match status" value="5"/>
</dbReference>
<dbReference type="InterPro" id="IPR001452">
    <property type="entry name" value="SH3_domain"/>
</dbReference>
<evidence type="ECO:0000256" key="27">
    <source>
        <dbReference type="PROSITE-ProRule" id="PRU00192"/>
    </source>
</evidence>
<dbReference type="CDD" id="cd00160">
    <property type="entry name" value="RhoGEF"/>
    <property type="match status" value="1"/>
</dbReference>
<dbReference type="GO" id="GO:0045202">
    <property type="term" value="C:synapse"/>
    <property type="evidence" value="ECO:0007669"/>
    <property type="project" value="UniProtKB-SubCell"/>
</dbReference>
<feature type="domain" description="EF-hand" evidence="35">
    <location>
        <begin position="53"/>
        <end position="88"/>
    </location>
</feature>